<dbReference type="SUPFAM" id="SSF53067">
    <property type="entry name" value="Actin-like ATPase domain"/>
    <property type="match status" value="1"/>
</dbReference>
<dbReference type="GO" id="GO:0046872">
    <property type="term" value="F:metal ion binding"/>
    <property type="evidence" value="ECO:0007669"/>
    <property type="project" value="UniProtKB-KW"/>
</dbReference>
<keyword evidence="6 13" id="KW-0418">Kinase</keyword>
<dbReference type="EMBL" id="FZOJ01000007">
    <property type="protein sequence ID" value="SNS28227.1"/>
    <property type="molecule type" value="Genomic_DNA"/>
</dbReference>
<evidence type="ECO:0000256" key="12">
    <source>
        <dbReference type="ARBA" id="ARBA00048451"/>
    </source>
</evidence>
<dbReference type="GO" id="GO:0005524">
    <property type="term" value="F:ATP binding"/>
    <property type="evidence" value="ECO:0007669"/>
    <property type="project" value="UniProtKB-KW"/>
</dbReference>
<evidence type="ECO:0000256" key="10">
    <source>
        <dbReference type="ARBA" id="ARBA00023277"/>
    </source>
</evidence>
<dbReference type="Gene3D" id="3.30.420.40">
    <property type="match status" value="2"/>
</dbReference>
<sequence>MLGAIEAGGTKFVCAVGDDDFKIIDKISFPTTYPEETLQRIFNFFDIYANLNAIGIGSFGPIDTNKKSEKYGYITSTPKTNWRNFNFLGEMKRHYSIPIGWTTDVNAACLGEYEVGSASYNNSCLYLTVGTGIGGGAILNGTIVEGFGHTEMGHIIIRNHPDDDFEGVCPYHKNCLEGLAAGPSIEKRYGVKAENLDSNHKIWGILAYYLAQALVNYTLILRPEKIILGGGVMNQASMLDLVKEEFSLLLANYIETPDLDSYIVRPSLGNNVGIAGGLILAHQIL</sequence>
<dbReference type="FunFam" id="3.30.420.40:FF:000153">
    <property type="entry name" value="Putative fructokinase"/>
    <property type="match status" value="1"/>
</dbReference>
<dbReference type="GO" id="GO:0008865">
    <property type="term" value="F:fructokinase activity"/>
    <property type="evidence" value="ECO:0007669"/>
    <property type="project" value="UniProtKB-EC"/>
</dbReference>
<evidence type="ECO:0000256" key="7">
    <source>
        <dbReference type="ARBA" id="ARBA00022833"/>
    </source>
</evidence>
<evidence type="ECO:0000256" key="8">
    <source>
        <dbReference type="ARBA" id="ARBA00022840"/>
    </source>
</evidence>
<evidence type="ECO:0000313" key="14">
    <source>
        <dbReference type="Proteomes" id="UP000198304"/>
    </source>
</evidence>
<reference evidence="13 14" key="1">
    <citation type="submission" date="2017-06" db="EMBL/GenBank/DDBJ databases">
        <authorList>
            <person name="Kim H.J."/>
            <person name="Triplett B.A."/>
        </authorList>
    </citation>
    <scope>NUCLEOTIDE SEQUENCE [LARGE SCALE GENOMIC DNA]</scope>
    <source>
        <strain evidence="13 14">SCA</strain>
    </source>
</reference>
<dbReference type="EC" id="2.7.1.4" evidence="11"/>
<dbReference type="OrthoDB" id="9783435at2"/>
<keyword evidence="14" id="KW-1185">Reference proteome</keyword>
<keyword evidence="3" id="KW-0808">Transferase</keyword>
<evidence type="ECO:0000256" key="3">
    <source>
        <dbReference type="ARBA" id="ARBA00022679"/>
    </source>
</evidence>
<dbReference type="Proteomes" id="UP000198304">
    <property type="component" value="Unassembled WGS sequence"/>
</dbReference>
<keyword evidence="4" id="KW-0479">Metal-binding</keyword>
<dbReference type="RefSeq" id="WP_089282552.1">
    <property type="nucleotide sequence ID" value="NZ_FZOJ01000007.1"/>
</dbReference>
<evidence type="ECO:0000256" key="5">
    <source>
        <dbReference type="ARBA" id="ARBA00022741"/>
    </source>
</evidence>
<dbReference type="InterPro" id="IPR000600">
    <property type="entry name" value="ROK"/>
</dbReference>
<dbReference type="CDD" id="cd24067">
    <property type="entry name" value="ASKHA_NBD_ROK_BsFRK-like"/>
    <property type="match status" value="1"/>
</dbReference>
<dbReference type="PANTHER" id="PTHR42742:SF3">
    <property type="entry name" value="FRUCTOKINASE"/>
    <property type="match status" value="1"/>
</dbReference>
<evidence type="ECO:0000256" key="6">
    <source>
        <dbReference type="ARBA" id="ARBA00022777"/>
    </source>
</evidence>
<keyword evidence="8" id="KW-0067">ATP-binding</keyword>
<evidence type="ECO:0000313" key="13">
    <source>
        <dbReference type="EMBL" id="SNS28227.1"/>
    </source>
</evidence>
<comment type="similarity">
    <text evidence="2">Belongs to the ROK (NagC/XylR) family.</text>
</comment>
<dbReference type="InterPro" id="IPR043129">
    <property type="entry name" value="ATPase_NBD"/>
</dbReference>
<dbReference type="AlphaFoldDB" id="A0A239D7H5"/>
<keyword evidence="10" id="KW-0119">Carbohydrate metabolism</keyword>
<accession>A0A239D7H5</accession>
<protein>
    <recommendedName>
        <fullName evidence="11">fructokinase</fullName>
        <ecNumber evidence="11">2.7.1.4</ecNumber>
    </recommendedName>
</protein>
<proteinExistence type="inferred from homology"/>
<evidence type="ECO:0000256" key="11">
    <source>
        <dbReference type="ARBA" id="ARBA00038887"/>
    </source>
</evidence>
<comment type="catalytic activity">
    <reaction evidence="12">
        <text>D-fructose + ATP = D-fructose 6-phosphate + ADP + H(+)</text>
        <dbReference type="Rhea" id="RHEA:16125"/>
        <dbReference type="ChEBI" id="CHEBI:15378"/>
        <dbReference type="ChEBI" id="CHEBI:30616"/>
        <dbReference type="ChEBI" id="CHEBI:37721"/>
        <dbReference type="ChEBI" id="CHEBI:61527"/>
        <dbReference type="ChEBI" id="CHEBI:456216"/>
        <dbReference type="EC" id="2.7.1.4"/>
    </reaction>
</comment>
<evidence type="ECO:0000256" key="2">
    <source>
        <dbReference type="ARBA" id="ARBA00006479"/>
    </source>
</evidence>
<dbReference type="InterPro" id="IPR049874">
    <property type="entry name" value="ROK_cs"/>
</dbReference>
<dbReference type="PANTHER" id="PTHR42742">
    <property type="entry name" value="TRANSCRIPTIONAL REPRESSOR MPRA"/>
    <property type="match status" value="1"/>
</dbReference>
<dbReference type="Pfam" id="PF00480">
    <property type="entry name" value="ROK"/>
    <property type="match status" value="1"/>
</dbReference>
<dbReference type="FunFam" id="3.30.420.40:FF:000136">
    <property type="entry name" value="Putative fructokinase"/>
    <property type="match status" value="1"/>
</dbReference>
<organism evidence="13 14">
    <name type="scientific">Anaerovirgula multivorans</name>
    <dbReference type="NCBI Taxonomy" id="312168"/>
    <lineage>
        <taxon>Bacteria</taxon>
        <taxon>Bacillati</taxon>
        <taxon>Bacillota</taxon>
        <taxon>Clostridia</taxon>
        <taxon>Peptostreptococcales</taxon>
        <taxon>Natronincolaceae</taxon>
        <taxon>Anaerovirgula</taxon>
    </lineage>
</organism>
<keyword evidence="9" id="KW-0460">Magnesium</keyword>
<keyword evidence="5" id="KW-0547">Nucleotide-binding</keyword>
<evidence type="ECO:0000256" key="9">
    <source>
        <dbReference type="ARBA" id="ARBA00022842"/>
    </source>
</evidence>
<comment type="cofactor">
    <cofactor evidence="1">
        <name>Mg(2+)</name>
        <dbReference type="ChEBI" id="CHEBI:18420"/>
    </cofactor>
</comment>
<name>A0A239D7H5_9FIRM</name>
<dbReference type="PROSITE" id="PS01125">
    <property type="entry name" value="ROK"/>
    <property type="match status" value="1"/>
</dbReference>
<evidence type="ECO:0000256" key="4">
    <source>
        <dbReference type="ARBA" id="ARBA00022723"/>
    </source>
</evidence>
<evidence type="ECO:0000256" key="1">
    <source>
        <dbReference type="ARBA" id="ARBA00001946"/>
    </source>
</evidence>
<keyword evidence="7" id="KW-0862">Zinc</keyword>
<gene>
    <name evidence="13" type="ORF">SAMN05446037_100736</name>
</gene>
<dbReference type="InterPro" id="IPR051804">
    <property type="entry name" value="Carb_Metab_Reg_Kinase/Isom"/>
</dbReference>